<reference evidence="1" key="1">
    <citation type="submission" date="2022-11" db="EMBL/GenBank/DDBJ databases">
        <title>Genomic of Pseudomonas TF18.</title>
        <authorList>
            <person name="Liu T."/>
        </authorList>
    </citation>
    <scope>NUCLEOTIDE SEQUENCE</scope>
    <source>
        <strain evidence="1">TF18</strain>
    </source>
</reference>
<dbReference type="InterPro" id="IPR049725">
    <property type="entry name" value="STM3845-like"/>
</dbReference>
<dbReference type="NCBIfam" id="NF038232">
    <property type="entry name" value="STM3845_fam"/>
    <property type="match status" value="1"/>
</dbReference>
<proteinExistence type="predicted"/>
<accession>A0AA47HXD2</accession>
<organism evidence="1 2">
    <name type="scientific">Stutzerimonas frequens</name>
    <dbReference type="NCBI Taxonomy" id="2968969"/>
    <lineage>
        <taxon>Bacteria</taxon>
        <taxon>Pseudomonadati</taxon>
        <taxon>Pseudomonadota</taxon>
        <taxon>Gammaproteobacteria</taxon>
        <taxon>Pseudomonadales</taxon>
        <taxon>Pseudomonadaceae</taxon>
        <taxon>Stutzerimonas</taxon>
    </lineage>
</organism>
<gene>
    <name evidence="1" type="ORF">OSV15_18820</name>
</gene>
<dbReference type="AlphaFoldDB" id="A0AA47HXD2"/>
<evidence type="ECO:0000313" key="1">
    <source>
        <dbReference type="EMBL" id="WAE51704.1"/>
    </source>
</evidence>
<dbReference type="RefSeq" id="WP_267931097.1">
    <property type="nucleotide sequence ID" value="NZ_CP113257.1"/>
</dbReference>
<dbReference type="Proteomes" id="UP001164632">
    <property type="component" value="Chromosome"/>
</dbReference>
<evidence type="ECO:0000313" key="2">
    <source>
        <dbReference type="Proteomes" id="UP001164632"/>
    </source>
</evidence>
<name>A0AA47HXD2_9GAMM</name>
<protein>
    <submittedName>
        <fullName evidence="1">Retron St85 family effector protein</fullName>
    </submittedName>
</protein>
<sequence>MLDPRIAVLDAIKLDESRVEYCSSHIVLLCGGRAPEKKNPDDPNPSTSSLRHALVTNPKNHIEFFKPEDVTNWQADAAFKNLIDLEVELAAICSLVVIILESPGAIAELGAFSQLEEFNSKIVAICSQGHFQNDSFIKLGIFRHIKSFKESAIKSYPWQTTSPSSITEEIIDDVVFDVQDELDKLPKTQAFKIHNNCHVFVLICELITLFVALKETEILDYLAQLGIILSKEKLRGKLFLLERFKLIRAETYSDSLFYVAQYSYHRVSLATTSHPIDKLRIQVECREYYKETTKHNHRARAIRRLNGTPK</sequence>
<dbReference type="EMBL" id="CP113257">
    <property type="protein sequence ID" value="WAE51704.1"/>
    <property type="molecule type" value="Genomic_DNA"/>
</dbReference>